<dbReference type="Proteomes" id="UP000054911">
    <property type="component" value="Unassembled WGS sequence"/>
</dbReference>
<proteinExistence type="predicted"/>
<dbReference type="EMBL" id="FCOE02000001">
    <property type="protein sequence ID" value="SAK40996.1"/>
    <property type="molecule type" value="Genomic_DNA"/>
</dbReference>
<reference evidence="1" key="1">
    <citation type="submission" date="2016-01" db="EMBL/GenBank/DDBJ databases">
        <authorList>
            <person name="Peeters C."/>
        </authorList>
    </citation>
    <scope>NUCLEOTIDE SEQUENCE [LARGE SCALE GENOMIC DNA]</scope>
    <source>
        <strain evidence="1">LMG 29323</strain>
    </source>
</reference>
<sequence length="131" mass="15218">MKTMTDSVICDTRLRLMDEASSYRDQALNDSGEKVIARWDCERGHRWDKTLAVAQNVRCMNCAIERRELETRRLRELALVRGGALLSRRFTDATTPLRWQCAYGHVWDASADVASRRWCVECARDVFASYR</sequence>
<accession>A0A157Z5Z4</accession>
<dbReference type="STRING" id="1777141.AWB80_00320"/>
<protein>
    <submittedName>
        <fullName evidence="1">Uncharacterized protein</fullName>
    </submittedName>
</protein>
<dbReference type="OrthoDB" id="583824at2"/>
<dbReference type="AlphaFoldDB" id="A0A157Z5Z4"/>
<comment type="caution">
    <text evidence="1">The sequence shown here is derived from an EMBL/GenBank/DDBJ whole genome shotgun (WGS) entry which is preliminary data.</text>
</comment>
<evidence type="ECO:0000313" key="1">
    <source>
        <dbReference type="EMBL" id="SAK40996.1"/>
    </source>
</evidence>
<gene>
    <name evidence="1" type="ORF">AWB80_00320</name>
</gene>
<name>A0A157Z5Z4_9BURK</name>
<keyword evidence="2" id="KW-1185">Reference proteome</keyword>
<organism evidence="1 2">
    <name type="scientific">Caballeronia pedi</name>
    <dbReference type="NCBI Taxonomy" id="1777141"/>
    <lineage>
        <taxon>Bacteria</taxon>
        <taxon>Pseudomonadati</taxon>
        <taxon>Pseudomonadota</taxon>
        <taxon>Betaproteobacteria</taxon>
        <taxon>Burkholderiales</taxon>
        <taxon>Burkholderiaceae</taxon>
        <taxon>Caballeronia</taxon>
    </lineage>
</organism>
<dbReference type="RefSeq" id="WP_061172875.1">
    <property type="nucleotide sequence ID" value="NZ_FCOE02000001.1"/>
</dbReference>
<evidence type="ECO:0000313" key="2">
    <source>
        <dbReference type="Proteomes" id="UP000054911"/>
    </source>
</evidence>